<reference evidence="2" key="1">
    <citation type="submission" date="2020-06" db="EMBL/GenBank/DDBJ databases">
        <authorList>
            <person name="Li T."/>
            <person name="Hu X."/>
            <person name="Zhang T."/>
            <person name="Song X."/>
            <person name="Zhang H."/>
            <person name="Dai N."/>
            <person name="Sheng W."/>
            <person name="Hou X."/>
            <person name="Wei L."/>
        </authorList>
    </citation>
    <scope>NUCLEOTIDE SEQUENCE</scope>
    <source>
        <strain evidence="2">KEN8</strain>
        <tissue evidence="2">Leaf</tissue>
    </source>
</reference>
<evidence type="ECO:0000256" key="1">
    <source>
        <dbReference type="SAM" id="MobiDB-lite"/>
    </source>
</evidence>
<accession>A0AAW2SX63</accession>
<evidence type="ECO:0000313" key="2">
    <source>
        <dbReference type="EMBL" id="KAL0396720.1"/>
    </source>
</evidence>
<reference evidence="2" key="2">
    <citation type="journal article" date="2024" name="Plant">
        <title>Genomic evolution and insights into agronomic trait innovations of Sesamum species.</title>
        <authorList>
            <person name="Miao H."/>
            <person name="Wang L."/>
            <person name="Qu L."/>
            <person name="Liu H."/>
            <person name="Sun Y."/>
            <person name="Le M."/>
            <person name="Wang Q."/>
            <person name="Wei S."/>
            <person name="Zheng Y."/>
            <person name="Lin W."/>
            <person name="Duan Y."/>
            <person name="Cao H."/>
            <person name="Xiong S."/>
            <person name="Wang X."/>
            <person name="Wei L."/>
            <person name="Li C."/>
            <person name="Ma Q."/>
            <person name="Ju M."/>
            <person name="Zhao R."/>
            <person name="Li G."/>
            <person name="Mu C."/>
            <person name="Tian Q."/>
            <person name="Mei H."/>
            <person name="Zhang T."/>
            <person name="Gao T."/>
            <person name="Zhang H."/>
        </authorList>
    </citation>
    <scope>NUCLEOTIDE SEQUENCE</scope>
    <source>
        <strain evidence="2">KEN8</strain>
    </source>
</reference>
<feature type="compositionally biased region" description="Basic and acidic residues" evidence="1">
    <location>
        <begin position="110"/>
        <end position="122"/>
    </location>
</feature>
<comment type="caution">
    <text evidence="2">The sequence shown here is derived from an EMBL/GenBank/DDBJ whole genome shotgun (WGS) entry which is preliminary data.</text>
</comment>
<feature type="region of interest" description="Disordered" evidence="1">
    <location>
        <begin position="90"/>
        <end position="159"/>
    </location>
</feature>
<organism evidence="2">
    <name type="scientific">Sesamum calycinum</name>
    <dbReference type="NCBI Taxonomy" id="2727403"/>
    <lineage>
        <taxon>Eukaryota</taxon>
        <taxon>Viridiplantae</taxon>
        <taxon>Streptophyta</taxon>
        <taxon>Embryophyta</taxon>
        <taxon>Tracheophyta</taxon>
        <taxon>Spermatophyta</taxon>
        <taxon>Magnoliopsida</taxon>
        <taxon>eudicotyledons</taxon>
        <taxon>Gunneridae</taxon>
        <taxon>Pentapetalae</taxon>
        <taxon>asterids</taxon>
        <taxon>lamiids</taxon>
        <taxon>Lamiales</taxon>
        <taxon>Pedaliaceae</taxon>
        <taxon>Sesamum</taxon>
    </lineage>
</organism>
<proteinExistence type="predicted"/>
<dbReference type="EMBL" id="JACGWM010000001">
    <property type="protein sequence ID" value="KAL0396720.1"/>
    <property type="molecule type" value="Genomic_DNA"/>
</dbReference>
<dbReference type="AlphaFoldDB" id="A0AAW2SX63"/>
<protein>
    <submittedName>
        <fullName evidence="2">Auxin efflux carrier component 3</fullName>
    </submittedName>
</protein>
<feature type="region of interest" description="Disordered" evidence="1">
    <location>
        <begin position="29"/>
        <end position="72"/>
    </location>
</feature>
<gene>
    <name evidence="2" type="ORF">Scaly_0120400</name>
</gene>
<name>A0AAW2SX63_9LAMI</name>
<sequence>MMGMGRLSNFGNSDTGRLSNFNIADMYSVQSSRGPTPRPSNFEENSAPGALNSSPRFGYFPPQPGPTSYPAPNLNCFGTNQGALIQVQRKSAVQQSGDLGGEDFSFGGAGRDHAEEDKEKEGATVLSKLGPGPTAELDPKAAGLDDAGARKHMPPAASS</sequence>